<dbReference type="EMBL" id="MW080914">
    <property type="protein sequence ID" value="QRV59720.1"/>
    <property type="molecule type" value="Genomic_DNA"/>
</dbReference>
<dbReference type="RefSeq" id="YP_010165786.1">
    <property type="nucleotide sequence ID" value="NC_057514.1"/>
</dbReference>
<reference evidence="2" key="1">
    <citation type="submission" date="2020-10" db="EMBL/GenBank/DDBJ databases">
        <title>The expanded plant-like mitogenome of the invasive quagga mussel, Dreissena rostriformis.</title>
        <authorList>
            <person name="Calcino A.D."/>
            <person name="Baranyi C."/>
            <person name="Wanninger A."/>
        </authorList>
    </citation>
    <scope>NUCLEOTIDE SEQUENCE</scope>
</reference>
<feature type="transmembrane region" description="Helical" evidence="1">
    <location>
        <begin position="7"/>
        <end position="25"/>
    </location>
</feature>
<proteinExistence type="predicted"/>
<sequence length="31" mass="3771">MNMLANGFLILSFILMICSWVWWSFMSMYSF</sequence>
<keyword evidence="2" id="KW-0496">Mitochondrion</keyword>
<accession>A0A894JP01</accession>
<gene>
    <name evidence="2" type="primary">orf1</name>
</gene>
<keyword evidence="1" id="KW-0472">Membrane</keyword>
<keyword evidence="1" id="KW-1133">Transmembrane helix</keyword>
<evidence type="ECO:0000256" key="1">
    <source>
        <dbReference type="SAM" id="Phobius"/>
    </source>
</evidence>
<geneLocation type="mitochondrion" evidence="2"/>
<dbReference type="GeneID" id="67270445"/>
<evidence type="ECO:0000313" key="2">
    <source>
        <dbReference type="EMBL" id="QRV59720.1"/>
    </source>
</evidence>
<dbReference type="CTD" id="100145855"/>
<name>A0A894JP01_9BIVA</name>
<keyword evidence="1" id="KW-0812">Transmembrane</keyword>
<dbReference type="AlphaFoldDB" id="A0A894JP01"/>
<protein>
    <submittedName>
        <fullName evidence="2">Uncharacterized protein</fullName>
    </submittedName>
</protein>
<organism evidence="2">
    <name type="scientific">Dreissena rostriformis</name>
    <dbReference type="NCBI Taxonomy" id="205083"/>
    <lineage>
        <taxon>Eukaryota</taxon>
        <taxon>Metazoa</taxon>
        <taxon>Spiralia</taxon>
        <taxon>Lophotrochozoa</taxon>
        <taxon>Mollusca</taxon>
        <taxon>Bivalvia</taxon>
        <taxon>Autobranchia</taxon>
        <taxon>Heteroconchia</taxon>
        <taxon>Euheterodonta</taxon>
        <taxon>Imparidentia</taxon>
        <taxon>Neoheterodontei</taxon>
        <taxon>Myida</taxon>
        <taxon>Dreissenoidea</taxon>
        <taxon>Dreissenidae</taxon>
        <taxon>Dreissena</taxon>
    </lineage>
</organism>